<keyword evidence="1" id="KW-0697">Rotamase</keyword>
<dbReference type="AlphaFoldDB" id="A0A370QF03"/>
<keyword evidence="5" id="KW-1185">Reference proteome</keyword>
<evidence type="ECO:0000313" key="4">
    <source>
        <dbReference type="EMBL" id="RDK86946.1"/>
    </source>
</evidence>
<name>A0A370QF03_9FLAO</name>
<keyword evidence="2" id="KW-0175">Coiled coil</keyword>
<dbReference type="EMBL" id="QRAO01000002">
    <property type="protein sequence ID" value="RDK86946.1"/>
    <property type="molecule type" value="Genomic_DNA"/>
</dbReference>
<evidence type="ECO:0000259" key="3">
    <source>
        <dbReference type="PROSITE" id="PS50198"/>
    </source>
</evidence>
<evidence type="ECO:0000256" key="2">
    <source>
        <dbReference type="SAM" id="Coils"/>
    </source>
</evidence>
<dbReference type="Pfam" id="PF13145">
    <property type="entry name" value="Rotamase_2"/>
    <property type="match status" value="1"/>
</dbReference>
<dbReference type="InterPro" id="IPR046357">
    <property type="entry name" value="PPIase_dom_sf"/>
</dbReference>
<dbReference type="PROSITE" id="PS50198">
    <property type="entry name" value="PPIC_PPIASE_2"/>
    <property type="match status" value="2"/>
</dbReference>
<organism evidence="4 5">
    <name type="scientific">Marinirhabdus gelatinilytica</name>
    <dbReference type="NCBI Taxonomy" id="1703343"/>
    <lineage>
        <taxon>Bacteria</taxon>
        <taxon>Pseudomonadati</taxon>
        <taxon>Bacteroidota</taxon>
        <taxon>Flavobacteriia</taxon>
        <taxon>Flavobacteriales</taxon>
        <taxon>Flavobacteriaceae</taxon>
    </lineage>
</organism>
<feature type="domain" description="PpiC" evidence="3">
    <location>
        <begin position="121"/>
        <end position="223"/>
    </location>
</feature>
<protein>
    <submittedName>
        <fullName evidence="4">Peptidyl-prolyl cis-trans isomerase SurA</fullName>
    </submittedName>
</protein>
<reference evidence="4 5" key="1">
    <citation type="submission" date="2018-07" db="EMBL/GenBank/DDBJ databases">
        <title>Genomic Encyclopedia of Type Strains, Phase IV (KMG-IV): sequencing the most valuable type-strain genomes for metagenomic binning, comparative biology and taxonomic classification.</title>
        <authorList>
            <person name="Goeker M."/>
        </authorList>
    </citation>
    <scope>NUCLEOTIDE SEQUENCE [LARGE SCALE GENOMIC DNA]</scope>
    <source>
        <strain evidence="4 5">DSM 101478</strain>
    </source>
</reference>
<dbReference type="Pfam" id="PF13616">
    <property type="entry name" value="Rotamase_3"/>
    <property type="match status" value="1"/>
</dbReference>
<dbReference type="PANTHER" id="PTHR47245:SF2">
    <property type="entry name" value="PEPTIDYL-PROLYL CIS-TRANS ISOMERASE HP_0175-RELATED"/>
    <property type="match status" value="1"/>
</dbReference>
<keyword evidence="1 4" id="KW-0413">Isomerase</keyword>
<dbReference type="PANTHER" id="PTHR47245">
    <property type="entry name" value="PEPTIDYLPROLYL ISOMERASE"/>
    <property type="match status" value="1"/>
</dbReference>
<evidence type="ECO:0000256" key="1">
    <source>
        <dbReference type="PROSITE-ProRule" id="PRU00278"/>
    </source>
</evidence>
<feature type="domain" description="PpiC" evidence="3">
    <location>
        <begin position="228"/>
        <end position="330"/>
    </location>
</feature>
<evidence type="ECO:0000313" key="5">
    <source>
        <dbReference type="Proteomes" id="UP000255317"/>
    </source>
</evidence>
<dbReference type="Proteomes" id="UP000255317">
    <property type="component" value="Unassembled WGS sequence"/>
</dbReference>
<dbReference type="GO" id="GO:0003755">
    <property type="term" value="F:peptidyl-prolyl cis-trans isomerase activity"/>
    <property type="evidence" value="ECO:0007669"/>
    <property type="project" value="UniProtKB-KW"/>
</dbReference>
<proteinExistence type="predicted"/>
<dbReference type="Gene3D" id="3.10.50.40">
    <property type="match status" value="2"/>
</dbReference>
<accession>A0A370QF03</accession>
<dbReference type="OrthoDB" id="14196at2"/>
<gene>
    <name evidence="4" type="ORF">C8D94_102124</name>
</gene>
<dbReference type="InterPro" id="IPR050245">
    <property type="entry name" value="PrsA_foldase"/>
</dbReference>
<dbReference type="InterPro" id="IPR000297">
    <property type="entry name" value="PPIase_PpiC"/>
</dbReference>
<feature type="coiled-coil region" evidence="2">
    <location>
        <begin position="70"/>
        <end position="97"/>
    </location>
</feature>
<dbReference type="Pfam" id="PF00639">
    <property type="entry name" value="Rotamase"/>
    <property type="match status" value="1"/>
</dbReference>
<comment type="caution">
    <text evidence="4">The sequence shown here is derived from an EMBL/GenBank/DDBJ whole genome shotgun (WGS) entry which is preliminary data.</text>
</comment>
<dbReference type="SUPFAM" id="SSF54534">
    <property type="entry name" value="FKBP-like"/>
    <property type="match status" value="2"/>
</dbReference>
<sequence>MKRNLGLCIGFLFVTTIFLGQQKKDVLLTIDGDPVYASEFTRVYQKNLDLVQDESQKSVEGYLDLFIDYKLKVKEAYEQDLDEKKEYQKEFKKYQEQLSRYYIYEDNVTKDLAKEAYERGLEEIEASHILVTSSYADVPEDTLKAYTKIKNIRDRALAGEDFEKLAKETSEEPNADKTGGNLGYFSVFSLVYPFETEAYNTKVGEVSNIVRTRFGYHIIKVHDRRERSTQRTVSHIMISDREDDTRTFDPEERINDIYKLLQQGQTFEDLAKQYSEDKGSAGNGGRLRPFRKGEIKAKVFEDKVFAIKTPGTYTEPFKSVVGWHIARLDSIHGKSSFEDEKAEYERRVKDGSRSKIVVAAVANTIKDKYGFEEGAPYLDYFEDFIGEDLVKKRWEYTPVPEEDDKVIFTIGDRKHYFSDYAEYIREFQRVMRNFGSVRDALLYFYDMFEAESAKQYYKDKLEEEDPEYAGVITEYRDGLLIFDLMQTNIWNKAKKDTVAAKAYYEANKEQYQWKKRVGAVVVNSTNAVSAQKAKQMLENGETVEAIKKQLNTPETVNVIISEGKFEEGAKELPAGFRMEQGIFETKDQDGRYTIVKVNQVLPPTTKEYEDVRGRVMTALQQQLEEDFMDNLRNKYNVEVRKKTLKKLKRKLDK</sequence>